<dbReference type="OMA" id="MATELQF"/>
<reference evidence="7" key="1">
    <citation type="submission" date="2015-05" db="UniProtKB">
        <authorList>
            <consortium name="EnsemblMetazoa"/>
        </authorList>
    </citation>
    <scope>IDENTIFICATION</scope>
</reference>
<dbReference type="RefSeq" id="XP_073969182.1">
    <property type="nucleotide sequence ID" value="XM_074113081.1"/>
</dbReference>
<evidence type="ECO:0000313" key="8">
    <source>
        <dbReference type="Proteomes" id="UP000015103"/>
    </source>
</evidence>
<dbReference type="GO" id="GO:0003677">
    <property type="term" value="F:DNA binding"/>
    <property type="evidence" value="ECO:0007669"/>
    <property type="project" value="UniProtKB-KW"/>
</dbReference>
<dbReference type="GO" id="GO:0031297">
    <property type="term" value="P:replication fork processing"/>
    <property type="evidence" value="ECO:0007669"/>
    <property type="project" value="TreeGrafter"/>
</dbReference>
<organism evidence="7 8">
    <name type="scientific">Rhodnius prolixus</name>
    <name type="common">Triatomid bug</name>
    <dbReference type="NCBI Taxonomy" id="13249"/>
    <lineage>
        <taxon>Eukaryota</taxon>
        <taxon>Metazoa</taxon>
        <taxon>Ecdysozoa</taxon>
        <taxon>Arthropoda</taxon>
        <taxon>Hexapoda</taxon>
        <taxon>Insecta</taxon>
        <taxon>Pterygota</taxon>
        <taxon>Neoptera</taxon>
        <taxon>Paraneoptera</taxon>
        <taxon>Hemiptera</taxon>
        <taxon>Heteroptera</taxon>
        <taxon>Panheteroptera</taxon>
        <taxon>Cimicomorpha</taxon>
        <taxon>Reduviidae</taxon>
        <taxon>Triatominae</taxon>
        <taxon>Rhodnius</taxon>
    </lineage>
</organism>
<evidence type="ECO:0000256" key="4">
    <source>
        <dbReference type="ARBA" id="ARBA00023125"/>
    </source>
</evidence>
<evidence type="ECO:0000256" key="6">
    <source>
        <dbReference type="SAM" id="MobiDB-lite"/>
    </source>
</evidence>
<dbReference type="GO" id="GO:0003682">
    <property type="term" value="F:chromatin binding"/>
    <property type="evidence" value="ECO:0007669"/>
    <property type="project" value="TreeGrafter"/>
</dbReference>
<feature type="region of interest" description="Disordered" evidence="6">
    <location>
        <begin position="105"/>
        <end position="126"/>
    </location>
</feature>
<name>T1HS81_RHOPR</name>
<dbReference type="Gene3D" id="1.10.20.10">
    <property type="entry name" value="Histone, subunit A"/>
    <property type="match status" value="1"/>
</dbReference>
<keyword evidence="3" id="KW-0227">DNA damage</keyword>
<dbReference type="Proteomes" id="UP000015103">
    <property type="component" value="Unassembled WGS sequence"/>
</dbReference>
<proteinExistence type="inferred from homology"/>
<dbReference type="EnsemblMetazoa" id="RPRC006901-RA">
    <property type="protein sequence ID" value="RPRC006901-PA"/>
    <property type="gene ID" value="RPRC006901"/>
</dbReference>
<dbReference type="EMBL" id="ACPB03020840">
    <property type="status" value="NOT_ANNOTATED_CDS"/>
    <property type="molecule type" value="Genomic_DNA"/>
</dbReference>
<evidence type="ECO:0000313" key="7">
    <source>
        <dbReference type="EnsemblMetazoa" id="RPRC006901-PA"/>
    </source>
</evidence>
<dbReference type="GO" id="GO:0071821">
    <property type="term" value="C:FANCM-MHF complex"/>
    <property type="evidence" value="ECO:0007669"/>
    <property type="project" value="InterPro"/>
</dbReference>
<keyword evidence="4" id="KW-0238">DNA-binding</keyword>
<dbReference type="STRING" id="13249.T1HS81"/>
<protein>
    <recommendedName>
        <fullName evidence="2">Centromere protein S</fullName>
    </recommendedName>
</protein>
<dbReference type="InterPro" id="IPR009072">
    <property type="entry name" value="Histone-fold"/>
</dbReference>
<dbReference type="PANTHER" id="PTHR22980">
    <property type="entry name" value="CORTISTATIN"/>
    <property type="match status" value="1"/>
</dbReference>
<dbReference type="GeneID" id="141446532"/>
<dbReference type="GO" id="GO:0006281">
    <property type="term" value="P:DNA repair"/>
    <property type="evidence" value="ECO:0007669"/>
    <property type="project" value="UniProtKB-KW"/>
</dbReference>
<dbReference type="eggNOG" id="ENOG502S2ZK">
    <property type="taxonomic scope" value="Eukaryota"/>
</dbReference>
<dbReference type="PANTHER" id="PTHR22980:SF0">
    <property type="entry name" value="CENTROMERE PROTEIN S"/>
    <property type="match status" value="1"/>
</dbReference>
<accession>T1HS81</accession>
<comment type="similarity">
    <text evidence="1">Belongs to the TAF9 family. CENP-S/MHF1 subfamily.</text>
</comment>
<dbReference type="Pfam" id="PF15630">
    <property type="entry name" value="CENP-S"/>
    <property type="match status" value="1"/>
</dbReference>
<dbReference type="SUPFAM" id="SSF47113">
    <property type="entry name" value="Histone-fold"/>
    <property type="match status" value="1"/>
</dbReference>
<dbReference type="GO" id="GO:0046982">
    <property type="term" value="F:protein heterodimerization activity"/>
    <property type="evidence" value="ECO:0007669"/>
    <property type="project" value="InterPro"/>
</dbReference>
<dbReference type="AlphaFoldDB" id="T1HS81"/>
<evidence type="ECO:0000256" key="1">
    <source>
        <dbReference type="ARBA" id="ARBA00006612"/>
    </source>
</evidence>
<dbReference type="GO" id="GO:0000712">
    <property type="term" value="P:resolution of meiotic recombination intermediates"/>
    <property type="evidence" value="ECO:0007669"/>
    <property type="project" value="TreeGrafter"/>
</dbReference>
<dbReference type="InParanoid" id="T1HS81"/>
<evidence type="ECO:0000256" key="2">
    <source>
        <dbReference type="ARBA" id="ARBA00016400"/>
    </source>
</evidence>
<evidence type="ECO:0000256" key="3">
    <source>
        <dbReference type="ARBA" id="ARBA00022763"/>
    </source>
</evidence>
<keyword evidence="5" id="KW-0234">DNA repair</keyword>
<dbReference type="HOGENOM" id="CLU_100369_0_0_1"/>
<dbReference type="InterPro" id="IPR029003">
    <property type="entry name" value="CENP-S/Mhf1"/>
</dbReference>
<sequence length="126" mass="14529">MAEELAAMNTDQKLKLTTYYAVSKTCDELGKDNTLLGPFTVSKDAKELITEFIMNKMELYAEDLEAFASHARRNLINGDDVKLLFRRNPKLLEELDKLDEEEKLAKAEKSKKRKRTVEEAIEDEDE</sequence>
<dbReference type="VEuPathDB" id="VectorBase:RPRC006901"/>
<evidence type="ECO:0000256" key="5">
    <source>
        <dbReference type="ARBA" id="ARBA00023204"/>
    </source>
</evidence>
<dbReference type="CDD" id="cd22919">
    <property type="entry name" value="HFD_CENP-S"/>
    <property type="match status" value="1"/>
</dbReference>
<keyword evidence="8" id="KW-1185">Reference proteome</keyword>